<dbReference type="EMBL" id="BTRK01000001">
    <property type="protein sequence ID" value="GMR33742.1"/>
    <property type="molecule type" value="Genomic_DNA"/>
</dbReference>
<keyword evidence="3" id="KW-1185">Reference proteome</keyword>
<name>A0AAN4Z381_9BILA</name>
<evidence type="ECO:0000256" key="1">
    <source>
        <dbReference type="SAM" id="MobiDB-lite"/>
    </source>
</evidence>
<feature type="non-terminal residue" evidence="2">
    <location>
        <position position="270"/>
    </location>
</feature>
<feature type="compositionally biased region" description="Basic and acidic residues" evidence="1">
    <location>
        <begin position="1"/>
        <end position="19"/>
    </location>
</feature>
<feature type="region of interest" description="Disordered" evidence="1">
    <location>
        <begin position="1"/>
        <end position="44"/>
    </location>
</feature>
<comment type="caution">
    <text evidence="2">The sequence shown here is derived from an EMBL/GenBank/DDBJ whole genome shotgun (WGS) entry which is preliminary data.</text>
</comment>
<evidence type="ECO:0000313" key="2">
    <source>
        <dbReference type="EMBL" id="GMR33742.1"/>
    </source>
</evidence>
<protein>
    <submittedName>
        <fullName evidence="2">Uncharacterized protein</fullName>
    </submittedName>
</protein>
<organism evidence="2 3">
    <name type="scientific">Pristionchus mayeri</name>
    <dbReference type="NCBI Taxonomy" id="1317129"/>
    <lineage>
        <taxon>Eukaryota</taxon>
        <taxon>Metazoa</taxon>
        <taxon>Ecdysozoa</taxon>
        <taxon>Nematoda</taxon>
        <taxon>Chromadorea</taxon>
        <taxon>Rhabditida</taxon>
        <taxon>Rhabditina</taxon>
        <taxon>Diplogasteromorpha</taxon>
        <taxon>Diplogasteroidea</taxon>
        <taxon>Neodiplogasteridae</taxon>
        <taxon>Pristionchus</taxon>
    </lineage>
</organism>
<accession>A0AAN4Z381</accession>
<evidence type="ECO:0000313" key="3">
    <source>
        <dbReference type="Proteomes" id="UP001328107"/>
    </source>
</evidence>
<proteinExistence type="predicted"/>
<sequence length="270" mass="29202">EFDVVRDLEEEVRTGETRKRGQRAGKSSTSHSQEDLPLRGRTERAESSCQREIHIFAYDPTNSSAHRWRQEDDYRTGVSASHSQFQHELVHICLHHGVSLSLNAPPVLLASLIDYDFIYSSAHNHTLISSLTTRTAIVPPLPTTVPALLASLLSTQSSSQTHTLASSSHTSSSHLSLATNPSGSTTTSSFPPSTLSSLYISSILQTMPTSALLRNCALNHERLQQGLPVVNLVSPLTSTPTIPISTSGVNTVEPSLLSQLATLISSQSQS</sequence>
<feature type="region of interest" description="Disordered" evidence="1">
    <location>
        <begin position="161"/>
        <end position="191"/>
    </location>
</feature>
<gene>
    <name evidence="2" type="ORF">PMAYCL1PPCAC_03937</name>
</gene>
<dbReference type="Proteomes" id="UP001328107">
    <property type="component" value="Unassembled WGS sequence"/>
</dbReference>
<feature type="compositionally biased region" description="Basic and acidic residues" evidence="1">
    <location>
        <begin position="32"/>
        <end position="44"/>
    </location>
</feature>
<reference evidence="3" key="1">
    <citation type="submission" date="2022-10" db="EMBL/GenBank/DDBJ databases">
        <title>Genome assembly of Pristionchus species.</title>
        <authorList>
            <person name="Yoshida K."/>
            <person name="Sommer R.J."/>
        </authorList>
    </citation>
    <scope>NUCLEOTIDE SEQUENCE [LARGE SCALE GENOMIC DNA]</scope>
    <source>
        <strain evidence="3">RS5460</strain>
    </source>
</reference>
<feature type="non-terminal residue" evidence="2">
    <location>
        <position position="1"/>
    </location>
</feature>
<dbReference type="AlphaFoldDB" id="A0AAN4Z381"/>